<gene>
    <name evidence="11" type="ORF">PHYEVI_LOCUS5517</name>
</gene>
<dbReference type="InterPro" id="IPR003663">
    <property type="entry name" value="Sugar/inositol_transpt"/>
</dbReference>
<accession>A0A9N9TQ82</accession>
<proteinExistence type="predicted"/>
<evidence type="ECO:0000256" key="8">
    <source>
        <dbReference type="ARBA" id="ARBA00023180"/>
    </source>
</evidence>
<evidence type="ECO:0000256" key="4">
    <source>
        <dbReference type="ARBA" id="ARBA00022597"/>
    </source>
</evidence>
<feature type="transmembrane region" description="Helical" evidence="10">
    <location>
        <begin position="52"/>
        <end position="70"/>
    </location>
</feature>
<feature type="transmembrane region" description="Helical" evidence="10">
    <location>
        <begin position="82"/>
        <end position="102"/>
    </location>
</feature>
<dbReference type="Proteomes" id="UP001153712">
    <property type="component" value="Chromosome 2"/>
</dbReference>
<feature type="transmembrane region" description="Helical" evidence="10">
    <location>
        <begin position="247"/>
        <end position="274"/>
    </location>
</feature>
<dbReference type="Pfam" id="PF00083">
    <property type="entry name" value="Sugar_tr"/>
    <property type="match status" value="1"/>
</dbReference>
<evidence type="ECO:0000256" key="3">
    <source>
        <dbReference type="ARBA" id="ARBA00022475"/>
    </source>
</evidence>
<dbReference type="SUPFAM" id="SSF103473">
    <property type="entry name" value="MFS general substrate transporter"/>
    <property type="match status" value="1"/>
</dbReference>
<dbReference type="InterPro" id="IPR005828">
    <property type="entry name" value="MFS_sugar_transport-like"/>
</dbReference>
<dbReference type="InterPro" id="IPR005829">
    <property type="entry name" value="Sugar_transporter_CS"/>
</dbReference>
<dbReference type="Gene3D" id="1.20.1250.20">
    <property type="entry name" value="MFS general substrate transporter like domains"/>
    <property type="match status" value="1"/>
</dbReference>
<dbReference type="FunFam" id="1.20.1250.20:FF:000218">
    <property type="entry name" value="facilitated trehalose transporter Tret1"/>
    <property type="match status" value="1"/>
</dbReference>
<dbReference type="InterPro" id="IPR050549">
    <property type="entry name" value="MFS_Trehalose_Transporter"/>
</dbReference>
<keyword evidence="12" id="KW-1185">Reference proteome</keyword>
<evidence type="ECO:0008006" key="13">
    <source>
        <dbReference type="Google" id="ProtNLM"/>
    </source>
</evidence>
<dbReference type="PROSITE" id="PS00216">
    <property type="entry name" value="SUGAR_TRANSPORT_1"/>
    <property type="match status" value="1"/>
</dbReference>
<evidence type="ECO:0000313" key="12">
    <source>
        <dbReference type="Proteomes" id="UP001153712"/>
    </source>
</evidence>
<dbReference type="PRINTS" id="PR00171">
    <property type="entry name" value="SUGRTRNSPORT"/>
</dbReference>
<feature type="coiled-coil region" evidence="9">
    <location>
        <begin position="192"/>
        <end position="232"/>
    </location>
</feature>
<dbReference type="GO" id="GO:0022857">
    <property type="term" value="F:transmembrane transporter activity"/>
    <property type="evidence" value="ECO:0007669"/>
    <property type="project" value="InterPro"/>
</dbReference>
<reference evidence="11" key="1">
    <citation type="submission" date="2022-01" db="EMBL/GenBank/DDBJ databases">
        <authorList>
            <person name="King R."/>
        </authorList>
    </citation>
    <scope>NUCLEOTIDE SEQUENCE</scope>
</reference>
<keyword evidence="5 10" id="KW-0812">Transmembrane</keyword>
<evidence type="ECO:0000313" key="11">
    <source>
        <dbReference type="EMBL" id="CAG9859143.1"/>
    </source>
</evidence>
<feature type="transmembrane region" description="Helical" evidence="10">
    <location>
        <begin position="108"/>
        <end position="128"/>
    </location>
</feature>
<name>A0A9N9TQ82_PHYSR</name>
<organism evidence="11 12">
    <name type="scientific">Phyllotreta striolata</name>
    <name type="common">Striped flea beetle</name>
    <name type="synonym">Crioceris striolata</name>
    <dbReference type="NCBI Taxonomy" id="444603"/>
    <lineage>
        <taxon>Eukaryota</taxon>
        <taxon>Metazoa</taxon>
        <taxon>Ecdysozoa</taxon>
        <taxon>Arthropoda</taxon>
        <taxon>Hexapoda</taxon>
        <taxon>Insecta</taxon>
        <taxon>Pterygota</taxon>
        <taxon>Neoptera</taxon>
        <taxon>Endopterygota</taxon>
        <taxon>Coleoptera</taxon>
        <taxon>Polyphaga</taxon>
        <taxon>Cucujiformia</taxon>
        <taxon>Chrysomeloidea</taxon>
        <taxon>Chrysomelidae</taxon>
        <taxon>Galerucinae</taxon>
        <taxon>Alticini</taxon>
        <taxon>Phyllotreta</taxon>
    </lineage>
</organism>
<dbReference type="InterPro" id="IPR036259">
    <property type="entry name" value="MFS_trans_sf"/>
</dbReference>
<evidence type="ECO:0000256" key="1">
    <source>
        <dbReference type="ARBA" id="ARBA00004651"/>
    </source>
</evidence>
<feature type="transmembrane region" description="Helical" evidence="10">
    <location>
        <begin position="140"/>
        <end position="159"/>
    </location>
</feature>
<dbReference type="PANTHER" id="PTHR48021:SF46">
    <property type="entry name" value="MAJOR FACILITATOR SUPERFAMILY (MFS) PROFILE DOMAIN-CONTAINING PROTEIN"/>
    <property type="match status" value="1"/>
</dbReference>
<evidence type="ECO:0000256" key="5">
    <source>
        <dbReference type="ARBA" id="ARBA00022692"/>
    </source>
</evidence>
<dbReference type="PANTHER" id="PTHR48021">
    <property type="match status" value="1"/>
</dbReference>
<feature type="transmembrane region" description="Helical" evidence="10">
    <location>
        <begin position="165"/>
        <end position="186"/>
    </location>
</feature>
<keyword evidence="6 10" id="KW-1133">Transmembrane helix</keyword>
<keyword evidence="7 10" id="KW-0472">Membrane</keyword>
<dbReference type="AlphaFoldDB" id="A0A9N9TQ82"/>
<feature type="transmembrane region" description="Helical" evidence="10">
    <location>
        <begin position="385"/>
        <end position="405"/>
    </location>
</feature>
<protein>
    <recommendedName>
        <fullName evidence="13">Facilitated trehalose transporter Tret1-like</fullName>
    </recommendedName>
</protein>
<feature type="transmembrane region" description="Helical" evidence="10">
    <location>
        <begin position="12"/>
        <end position="32"/>
    </location>
</feature>
<evidence type="ECO:0000256" key="7">
    <source>
        <dbReference type="ARBA" id="ARBA00023136"/>
    </source>
</evidence>
<feature type="transmembrane region" description="Helical" evidence="10">
    <location>
        <begin position="286"/>
        <end position="306"/>
    </location>
</feature>
<evidence type="ECO:0000256" key="10">
    <source>
        <dbReference type="SAM" id="Phobius"/>
    </source>
</evidence>
<keyword evidence="4" id="KW-0762">Sugar transport</keyword>
<keyword evidence="3" id="KW-1003">Cell membrane</keyword>
<feature type="transmembrane region" description="Helical" evidence="10">
    <location>
        <begin position="411"/>
        <end position="435"/>
    </location>
</feature>
<comment type="subcellular location">
    <subcellularLocation>
        <location evidence="1">Cell membrane</location>
        <topology evidence="1">Multi-pass membrane protein</topology>
    </subcellularLocation>
</comment>
<keyword evidence="8" id="KW-0325">Glycoprotein</keyword>
<keyword evidence="9" id="KW-0175">Coiled coil</keyword>
<evidence type="ECO:0000256" key="2">
    <source>
        <dbReference type="ARBA" id="ARBA00022448"/>
    </source>
</evidence>
<evidence type="ECO:0000256" key="6">
    <source>
        <dbReference type="ARBA" id="ARBA00022989"/>
    </source>
</evidence>
<evidence type="ECO:0000256" key="9">
    <source>
        <dbReference type="SAM" id="Coils"/>
    </source>
</evidence>
<dbReference type="OrthoDB" id="6133115at2759"/>
<keyword evidence="2" id="KW-0813">Transport</keyword>
<sequence length="453" mass="50397">MLDSNKTWPQYAAVMTALIAMVNAGIHFGWPSPSVPKILSSEYKFNITSSEASYITIIGPFGDIFGSILYPSLIDHIGRKKTILLIAIPQITSMGLVYFSFLSKYLLYVARFIGGLAEAACFTILPVYIGEVSEPNVRGVLGSLFSLVFILGVFIVNIIGSYVTIHTAALLFIILPVTFACLFSRMPESPYYLIMKSNLQEAESSLRALRRRDDVRQELERLVGDVNRQMSEPGSYKDLYRIQSNRMACLIMFGLRVFQQLSGTTAISLYMQIIFAKSTDVMAKDLASILIFGLQLSVNFTAVLIVDKIGRKPLLVISCIGCACNLATLGLYFTLQEVVRMNLARVNFLPLACVVFFTISFAIGQGNVVNLMTSEMFSSSIKAKATCLMNILFALFMMSTTKFFQLTADSFGMFVPFFFFALCQIVGALFSYYIVPETKGKSLEEIQQKLKKT</sequence>
<dbReference type="GO" id="GO:0005886">
    <property type="term" value="C:plasma membrane"/>
    <property type="evidence" value="ECO:0007669"/>
    <property type="project" value="UniProtKB-SubCell"/>
</dbReference>
<feature type="transmembrane region" description="Helical" evidence="10">
    <location>
        <begin position="347"/>
        <end position="364"/>
    </location>
</feature>
<feature type="transmembrane region" description="Helical" evidence="10">
    <location>
        <begin position="313"/>
        <end position="335"/>
    </location>
</feature>
<dbReference type="EMBL" id="OU900095">
    <property type="protein sequence ID" value="CAG9859143.1"/>
    <property type="molecule type" value="Genomic_DNA"/>
</dbReference>